<proteinExistence type="predicted"/>
<evidence type="ECO:0000259" key="1">
    <source>
        <dbReference type="Pfam" id="PF13577"/>
    </source>
</evidence>
<dbReference type="RefSeq" id="WP_184585267.1">
    <property type="nucleotide sequence ID" value="NZ_JACHJT010000002.1"/>
</dbReference>
<dbReference type="Gene3D" id="3.10.450.50">
    <property type="match status" value="1"/>
</dbReference>
<reference evidence="2 3" key="1">
    <citation type="submission" date="2020-08" db="EMBL/GenBank/DDBJ databases">
        <title>Sequencing the genomes of 1000 actinobacteria strains.</title>
        <authorList>
            <person name="Klenk H.-P."/>
        </authorList>
    </citation>
    <scope>NUCLEOTIDE SEQUENCE [LARGE SCALE GENOMIC DNA]</scope>
    <source>
        <strain evidence="2 3">DSM 102030</strain>
    </source>
</reference>
<evidence type="ECO:0000313" key="2">
    <source>
        <dbReference type="EMBL" id="MBB4935573.1"/>
    </source>
</evidence>
<keyword evidence="3" id="KW-1185">Reference proteome</keyword>
<name>A0A7W7RQ39_9ACTN</name>
<dbReference type="EMBL" id="JACHJT010000002">
    <property type="protein sequence ID" value="MBB4935573.1"/>
    <property type="molecule type" value="Genomic_DNA"/>
</dbReference>
<dbReference type="InterPro" id="IPR037401">
    <property type="entry name" value="SnoaL-like"/>
</dbReference>
<dbReference type="SUPFAM" id="SSF54427">
    <property type="entry name" value="NTF2-like"/>
    <property type="match status" value="1"/>
</dbReference>
<gene>
    <name evidence="2" type="ORF">F4561_006467</name>
</gene>
<organism evidence="2 3">
    <name type="scientific">Lipingzhangella halophila</name>
    <dbReference type="NCBI Taxonomy" id="1783352"/>
    <lineage>
        <taxon>Bacteria</taxon>
        <taxon>Bacillati</taxon>
        <taxon>Actinomycetota</taxon>
        <taxon>Actinomycetes</taxon>
        <taxon>Streptosporangiales</taxon>
        <taxon>Nocardiopsidaceae</taxon>
        <taxon>Lipingzhangella</taxon>
    </lineage>
</organism>
<accession>A0A7W7RQ39</accession>
<protein>
    <recommendedName>
        <fullName evidence="1">SnoaL-like domain-containing protein</fullName>
    </recommendedName>
</protein>
<evidence type="ECO:0000313" key="3">
    <source>
        <dbReference type="Proteomes" id="UP000523007"/>
    </source>
</evidence>
<sequence>MTQDMAESVQKAAVAETVVRIFHALDDRDWGTIAALTTDPVDIDYPSKLGGAEKISTEDFVSGLRAFLPGFDSTQHLLAPTVVELETETQATVRFHARVTHVLTEVADVPIWVIGCHYTFGFEHQDDIWKLCSSRVEVLYEEGNRDLETVARRRAQPLQT</sequence>
<dbReference type="Proteomes" id="UP000523007">
    <property type="component" value="Unassembled WGS sequence"/>
</dbReference>
<dbReference type="InterPro" id="IPR032710">
    <property type="entry name" value="NTF2-like_dom_sf"/>
</dbReference>
<feature type="domain" description="SnoaL-like" evidence="1">
    <location>
        <begin position="10"/>
        <end position="133"/>
    </location>
</feature>
<comment type="caution">
    <text evidence="2">The sequence shown here is derived from an EMBL/GenBank/DDBJ whole genome shotgun (WGS) entry which is preliminary data.</text>
</comment>
<dbReference type="AlphaFoldDB" id="A0A7W7RQ39"/>
<dbReference type="Pfam" id="PF13577">
    <property type="entry name" value="SnoaL_4"/>
    <property type="match status" value="1"/>
</dbReference>